<dbReference type="AlphaFoldDB" id="A0A1I7TAZ4"/>
<feature type="region of interest" description="Disordered" evidence="1">
    <location>
        <begin position="42"/>
        <end position="80"/>
    </location>
</feature>
<organism evidence="3 4">
    <name type="scientific">Caenorhabditis tropicalis</name>
    <dbReference type="NCBI Taxonomy" id="1561998"/>
    <lineage>
        <taxon>Eukaryota</taxon>
        <taxon>Metazoa</taxon>
        <taxon>Ecdysozoa</taxon>
        <taxon>Nematoda</taxon>
        <taxon>Chromadorea</taxon>
        <taxon>Rhabditida</taxon>
        <taxon>Rhabditina</taxon>
        <taxon>Rhabditomorpha</taxon>
        <taxon>Rhabditoidea</taxon>
        <taxon>Rhabditidae</taxon>
        <taxon>Peloderinae</taxon>
        <taxon>Caenorhabditis</taxon>
    </lineage>
</organism>
<feature type="compositionally biased region" description="Low complexity" evidence="1">
    <location>
        <begin position="59"/>
        <end position="71"/>
    </location>
</feature>
<evidence type="ECO:0000256" key="2">
    <source>
        <dbReference type="SAM" id="SignalP"/>
    </source>
</evidence>
<sequence>MKSFIFSLLLITISLYFNRIAKNPMMSPAVFETFATALEDSIHDSQSHQPTHHTEKYSWKNSGSSPKPNSPTTDWKITGNTEKNQMMDLVTFETFATALEDNIHDSQSHQPTHHTEKYSWKNSGSSPKPNSPTTDWKITVEAHQSSVSVQMHDFNALGSTSLPHFGNRCLPHRLHLTASGAIDEP</sequence>
<dbReference type="Proteomes" id="UP000095282">
    <property type="component" value="Unplaced"/>
</dbReference>
<keyword evidence="3" id="KW-1185">Reference proteome</keyword>
<keyword evidence="2" id="KW-0732">Signal</keyword>
<feature type="region of interest" description="Disordered" evidence="1">
    <location>
        <begin position="105"/>
        <end position="135"/>
    </location>
</feature>
<feature type="compositionally biased region" description="Basic and acidic residues" evidence="1">
    <location>
        <begin position="42"/>
        <end position="58"/>
    </location>
</feature>
<protein>
    <submittedName>
        <fullName evidence="4">Organ specific protein</fullName>
    </submittedName>
</protein>
<proteinExistence type="predicted"/>
<evidence type="ECO:0000256" key="1">
    <source>
        <dbReference type="SAM" id="MobiDB-lite"/>
    </source>
</evidence>
<feature type="compositionally biased region" description="Low complexity" evidence="1">
    <location>
        <begin position="120"/>
        <end position="132"/>
    </location>
</feature>
<feature type="compositionally biased region" description="Basic and acidic residues" evidence="1">
    <location>
        <begin position="105"/>
        <end position="119"/>
    </location>
</feature>
<feature type="chain" id="PRO_5009307342" evidence="2">
    <location>
        <begin position="23"/>
        <end position="185"/>
    </location>
</feature>
<accession>A0A1I7TAZ4</accession>
<dbReference type="WBParaSite" id="Csp11.Scaffold567.g4164.t2">
    <property type="protein sequence ID" value="Csp11.Scaffold567.g4164.t2"/>
    <property type="gene ID" value="Csp11.Scaffold567.g4164"/>
</dbReference>
<reference evidence="4" key="1">
    <citation type="submission" date="2016-11" db="UniProtKB">
        <authorList>
            <consortium name="WormBaseParasite"/>
        </authorList>
    </citation>
    <scope>IDENTIFICATION</scope>
</reference>
<feature type="signal peptide" evidence="2">
    <location>
        <begin position="1"/>
        <end position="22"/>
    </location>
</feature>
<evidence type="ECO:0000313" key="4">
    <source>
        <dbReference type="WBParaSite" id="Csp11.Scaffold567.g4164.t2"/>
    </source>
</evidence>
<name>A0A1I7TAZ4_9PELO</name>
<evidence type="ECO:0000313" key="3">
    <source>
        <dbReference type="Proteomes" id="UP000095282"/>
    </source>
</evidence>